<protein>
    <submittedName>
        <fullName evidence="1">Uncharacterized protein</fullName>
    </submittedName>
</protein>
<gene>
    <name evidence="1" type="ORF">NTEN_LOCUS17953</name>
</gene>
<organism evidence="1 2">
    <name type="scientific">Nesidiocoris tenuis</name>
    <dbReference type="NCBI Taxonomy" id="355587"/>
    <lineage>
        <taxon>Eukaryota</taxon>
        <taxon>Metazoa</taxon>
        <taxon>Ecdysozoa</taxon>
        <taxon>Arthropoda</taxon>
        <taxon>Hexapoda</taxon>
        <taxon>Insecta</taxon>
        <taxon>Pterygota</taxon>
        <taxon>Neoptera</taxon>
        <taxon>Paraneoptera</taxon>
        <taxon>Hemiptera</taxon>
        <taxon>Heteroptera</taxon>
        <taxon>Panheteroptera</taxon>
        <taxon>Cimicomorpha</taxon>
        <taxon>Miridae</taxon>
        <taxon>Dicyphina</taxon>
        <taxon>Nesidiocoris</taxon>
    </lineage>
</organism>
<dbReference type="EMBL" id="CADCXU010026556">
    <property type="protein sequence ID" value="CAB0013342.1"/>
    <property type="molecule type" value="Genomic_DNA"/>
</dbReference>
<name>A0A6H5H8P0_9HEMI</name>
<evidence type="ECO:0000313" key="2">
    <source>
        <dbReference type="Proteomes" id="UP000479000"/>
    </source>
</evidence>
<dbReference type="AlphaFoldDB" id="A0A6H5H8P0"/>
<keyword evidence="2" id="KW-1185">Reference proteome</keyword>
<accession>A0A6H5H8P0</accession>
<feature type="non-terminal residue" evidence="1">
    <location>
        <position position="64"/>
    </location>
</feature>
<dbReference type="Proteomes" id="UP000479000">
    <property type="component" value="Unassembled WGS sequence"/>
</dbReference>
<reference evidence="1 2" key="1">
    <citation type="submission" date="2020-02" db="EMBL/GenBank/DDBJ databases">
        <authorList>
            <person name="Ferguson B K."/>
        </authorList>
    </citation>
    <scope>NUCLEOTIDE SEQUENCE [LARGE SCALE GENOMIC DNA]</scope>
</reference>
<proteinExistence type="predicted"/>
<evidence type="ECO:0000313" key="1">
    <source>
        <dbReference type="EMBL" id="CAB0013342.1"/>
    </source>
</evidence>
<sequence>MAQRRMVHLWQFIMILQKEERRNVRGKTAELWKAEHYQHLHACLQKGITNNRHYFPYPHRNTRR</sequence>